<dbReference type="SUPFAM" id="SSF52540">
    <property type="entry name" value="P-loop containing nucleoside triphosphate hydrolases"/>
    <property type="match status" value="1"/>
</dbReference>
<evidence type="ECO:0008006" key="3">
    <source>
        <dbReference type="Google" id="ProtNLM"/>
    </source>
</evidence>
<dbReference type="Proteomes" id="UP000269721">
    <property type="component" value="Unassembled WGS sequence"/>
</dbReference>
<name>A0A4P9W1K1_9FUNG</name>
<evidence type="ECO:0000313" key="2">
    <source>
        <dbReference type="Proteomes" id="UP000269721"/>
    </source>
</evidence>
<dbReference type="PANTHER" id="PTHR47642">
    <property type="entry name" value="ATP-DEPENDENT DNA HELICASE"/>
    <property type="match status" value="1"/>
</dbReference>
<organism evidence="1 2">
    <name type="scientific">Blyttiomyces helicus</name>
    <dbReference type="NCBI Taxonomy" id="388810"/>
    <lineage>
        <taxon>Eukaryota</taxon>
        <taxon>Fungi</taxon>
        <taxon>Fungi incertae sedis</taxon>
        <taxon>Chytridiomycota</taxon>
        <taxon>Chytridiomycota incertae sedis</taxon>
        <taxon>Chytridiomycetes</taxon>
        <taxon>Chytridiomycetes incertae sedis</taxon>
        <taxon>Blyttiomyces</taxon>
    </lineage>
</organism>
<reference evidence="2" key="1">
    <citation type="journal article" date="2018" name="Nat. Microbiol.">
        <title>Leveraging single-cell genomics to expand the fungal tree of life.</title>
        <authorList>
            <person name="Ahrendt S.R."/>
            <person name="Quandt C.A."/>
            <person name="Ciobanu D."/>
            <person name="Clum A."/>
            <person name="Salamov A."/>
            <person name="Andreopoulos B."/>
            <person name="Cheng J.F."/>
            <person name="Woyke T."/>
            <person name="Pelin A."/>
            <person name="Henrissat B."/>
            <person name="Reynolds N.K."/>
            <person name="Benny G.L."/>
            <person name="Smith M.E."/>
            <person name="James T.Y."/>
            <person name="Grigoriev I.V."/>
        </authorList>
    </citation>
    <scope>NUCLEOTIDE SEQUENCE [LARGE SCALE GENOMIC DNA]</scope>
</reference>
<dbReference type="InterPro" id="IPR027417">
    <property type="entry name" value="P-loop_NTPase"/>
</dbReference>
<accession>A0A4P9W1K1</accession>
<protein>
    <recommendedName>
        <fullName evidence="3">ATP-dependent DNA helicase</fullName>
    </recommendedName>
</protein>
<dbReference type="OrthoDB" id="2126220at2759"/>
<dbReference type="AlphaFoldDB" id="A0A4P9W1K1"/>
<dbReference type="PANTHER" id="PTHR47642:SF5">
    <property type="entry name" value="ATP-DEPENDENT DNA HELICASE"/>
    <property type="match status" value="1"/>
</dbReference>
<sequence>MRHHELRGESSEPLAARAVFHQFVPHGLANGRLGVVERFIPWSQAMELNPGWQPIGAELVPHALNTWLNANGPEPPLMPVVRFPGAGHTVVVMPHLWTIAREGRVTCWRVQIPLLLAYALTVHKCQVDLTNVFAFGQAYTAVSRIRSLVRASPLNVRCIPQKSPTDIHPLSAHRRFPAH</sequence>
<evidence type="ECO:0000313" key="1">
    <source>
        <dbReference type="EMBL" id="RKO85033.1"/>
    </source>
</evidence>
<proteinExistence type="predicted"/>
<gene>
    <name evidence="1" type="ORF">BDK51DRAFT_47911</name>
</gene>
<dbReference type="InterPro" id="IPR051055">
    <property type="entry name" value="PIF1_helicase"/>
</dbReference>
<dbReference type="EMBL" id="KZ999476">
    <property type="protein sequence ID" value="RKO85033.1"/>
    <property type="molecule type" value="Genomic_DNA"/>
</dbReference>
<keyword evidence="2" id="KW-1185">Reference proteome</keyword>
<dbReference type="CDD" id="cd18809">
    <property type="entry name" value="SF1_C_RecD"/>
    <property type="match status" value="1"/>
</dbReference>